<evidence type="ECO:0000256" key="1">
    <source>
        <dbReference type="ARBA" id="ARBA00008764"/>
    </source>
</evidence>
<organism evidence="7 8">
    <name type="scientific">Nocardioides humilatus</name>
    <dbReference type="NCBI Taxonomy" id="2607660"/>
    <lineage>
        <taxon>Bacteria</taxon>
        <taxon>Bacillati</taxon>
        <taxon>Actinomycetota</taxon>
        <taxon>Actinomycetes</taxon>
        <taxon>Propionibacteriales</taxon>
        <taxon>Nocardioidaceae</taxon>
        <taxon>Nocardioides</taxon>
    </lineage>
</organism>
<gene>
    <name evidence="7" type="ORF">F0U44_03770</name>
</gene>
<dbReference type="InterPro" id="IPR018114">
    <property type="entry name" value="TRYPSIN_HIS"/>
</dbReference>
<keyword evidence="2 6" id="KW-0645">Protease</keyword>
<reference evidence="7 8" key="1">
    <citation type="submission" date="2019-09" db="EMBL/GenBank/DDBJ databases">
        <title>Nocardioides panacisoli sp. nov., isolated from the soil of a ginseng field.</title>
        <authorList>
            <person name="Cho C."/>
        </authorList>
    </citation>
    <scope>NUCLEOTIDE SEQUENCE [LARGE SCALE GENOMIC DNA]</scope>
    <source>
        <strain evidence="7 8">BN130099</strain>
    </source>
</reference>
<feature type="chain" id="PRO_5039745914" description="Serine protease" evidence="6">
    <location>
        <begin position="33"/>
        <end position="358"/>
    </location>
</feature>
<dbReference type="EMBL" id="VUJV01000001">
    <property type="protein sequence ID" value="KAA1421422.1"/>
    <property type="molecule type" value="Genomic_DNA"/>
</dbReference>
<keyword evidence="3 6" id="KW-0732">Signal</keyword>
<feature type="signal peptide" evidence="6">
    <location>
        <begin position="1"/>
        <end position="32"/>
    </location>
</feature>
<dbReference type="InterPro" id="IPR008256">
    <property type="entry name" value="Peptidase_S1B"/>
</dbReference>
<dbReference type="RefSeq" id="WP_149726883.1">
    <property type="nucleotide sequence ID" value="NZ_VUJV01000001.1"/>
</dbReference>
<accession>A0A5B1LL34</accession>
<dbReference type="GO" id="GO:0006508">
    <property type="term" value="P:proteolysis"/>
    <property type="evidence" value="ECO:0007669"/>
    <property type="project" value="UniProtKB-KW"/>
</dbReference>
<evidence type="ECO:0000256" key="5">
    <source>
        <dbReference type="ARBA" id="ARBA00022825"/>
    </source>
</evidence>
<dbReference type="AlphaFoldDB" id="A0A5B1LL34"/>
<dbReference type="InterPro" id="IPR009003">
    <property type="entry name" value="Peptidase_S1_PA"/>
</dbReference>
<dbReference type="PRINTS" id="PR00839">
    <property type="entry name" value="V8PROTEASE"/>
</dbReference>
<sequence>MHAQKSHTFRRRLIPLATVALTLGAMVGGAQLATNNGASAKPTASSAALPAAAAPTGSTVAVNKNADATTAYWTKAKTKAAEELIPTRTDAQGSSYGTAALDFTRSRITPQSANISAPYRTTGKIFFTQPGVGDFQCSGAVVGARVVITAAHCINSGHGFYTNWVFIPAYDGSKPTLATQRPLGTWTWASAEIPTNWLTTNGSLPNATDFGAIVFGDQSFSGGPLLKLYQKAGKYPVATGHLFDTHVTMLGYPCNFDSCNIMQRVDSSDHRVPPGYTGGNAYEYGSDMTGGSSGGPWLENFGTGAAPQGSWTTRNAVVGVTSYIYTDGGASLIEGASQLDSRWTTVYNNRCAAAAGNC</sequence>
<proteinExistence type="inferred from homology"/>
<evidence type="ECO:0000256" key="3">
    <source>
        <dbReference type="ARBA" id="ARBA00022729"/>
    </source>
</evidence>
<evidence type="ECO:0000313" key="8">
    <source>
        <dbReference type="Proteomes" id="UP000325003"/>
    </source>
</evidence>
<name>A0A5B1LL34_9ACTN</name>
<evidence type="ECO:0000256" key="4">
    <source>
        <dbReference type="ARBA" id="ARBA00022801"/>
    </source>
</evidence>
<comment type="caution">
    <text evidence="7">The sequence shown here is derived from an EMBL/GenBank/DDBJ whole genome shotgun (WGS) entry which is preliminary data.</text>
</comment>
<keyword evidence="8" id="KW-1185">Reference proteome</keyword>
<dbReference type="Proteomes" id="UP000325003">
    <property type="component" value="Unassembled WGS sequence"/>
</dbReference>
<evidence type="ECO:0000256" key="2">
    <source>
        <dbReference type="ARBA" id="ARBA00022670"/>
    </source>
</evidence>
<keyword evidence="5 6" id="KW-0720">Serine protease</keyword>
<evidence type="ECO:0000313" key="7">
    <source>
        <dbReference type="EMBL" id="KAA1421422.1"/>
    </source>
</evidence>
<dbReference type="GO" id="GO:0004252">
    <property type="term" value="F:serine-type endopeptidase activity"/>
    <property type="evidence" value="ECO:0007669"/>
    <property type="project" value="InterPro"/>
</dbReference>
<dbReference type="InterPro" id="IPR043504">
    <property type="entry name" value="Peptidase_S1_PA_chymotrypsin"/>
</dbReference>
<dbReference type="EC" id="3.4.21.-" evidence="6"/>
<dbReference type="SUPFAM" id="SSF50494">
    <property type="entry name" value="Trypsin-like serine proteases"/>
    <property type="match status" value="1"/>
</dbReference>
<dbReference type="InterPro" id="IPR050966">
    <property type="entry name" value="Glutamyl_endopeptidase"/>
</dbReference>
<dbReference type="PANTHER" id="PTHR15462:SF19">
    <property type="entry name" value="PEPTIDASE S1 DOMAIN-CONTAINING PROTEIN"/>
    <property type="match status" value="1"/>
</dbReference>
<comment type="similarity">
    <text evidence="1 6">Belongs to the peptidase S1B family.</text>
</comment>
<dbReference type="Gene3D" id="2.40.10.10">
    <property type="entry name" value="Trypsin-like serine proteases"/>
    <property type="match status" value="2"/>
</dbReference>
<dbReference type="PROSITE" id="PS00134">
    <property type="entry name" value="TRYPSIN_HIS"/>
    <property type="match status" value="1"/>
</dbReference>
<dbReference type="PANTHER" id="PTHR15462">
    <property type="entry name" value="SERINE PROTEASE"/>
    <property type="match status" value="1"/>
</dbReference>
<reference evidence="7 8" key="2">
    <citation type="submission" date="2019-09" db="EMBL/GenBank/DDBJ databases">
        <authorList>
            <person name="Jin C."/>
        </authorList>
    </citation>
    <scope>NUCLEOTIDE SEQUENCE [LARGE SCALE GENOMIC DNA]</scope>
    <source>
        <strain evidence="7 8">BN130099</strain>
    </source>
</reference>
<evidence type="ECO:0000256" key="6">
    <source>
        <dbReference type="RuleBase" id="RU004296"/>
    </source>
</evidence>
<protein>
    <recommendedName>
        <fullName evidence="6">Serine protease</fullName>
        <ecNumber evidence="6">3.4.21.-</ecNumber>
    </recommendedName>
</protein>
<keyword evidence="4 6" id="KW-0378">Hydrolase</keyword>